<evidence type="ECO:0000256" key="6">
    <source>
        <dbReference type="SAM" id="Phobius"/>
    </source>
</evidence>
<dbReference type="Pfam" id="PF02687">
    <property type="entry name" value="FtsX"/>
    <property type="match status" value="1"/>
</dbReference>
<dbReference type="InterPro" id="IPR003838">
    <property type="entry name" value="ABC3_permease_C"/>
</dbReference>
<dbReference type="EMBL" id="NUUR01000003">
    <property type="protein sequence ID" value="PHG84329.1"/>
    <property type="molecule type" value="Genomic_DNA"/>
</dbReference>
<accession>A0A9X7EAQ3</accession>
<organism evidence="8 9">
    <name type="scientific">Bacillus cereus</name>
    <dbReference type="NCBI Taxonomy" id="1396"/>
    <lineage>
        <taxon>Bacteria</taxon>
        <taxon>Bacillati</taxon>
        <taxon>Bacillota</taxon>
        <taxon>Bacilli</taxon>
        <taxon>Bacillales</taxon>
        <taxon>Bacillaceae</taxon>
        <taxon>Bacillus</taxon>
        <taxon>Bacillus cereus group</taxon>
    </lineage>
</organism>
<protein>
    <submittedName>
        <fullName evidence="8">ABC transporter permease</fullName>
    </submittedName>
</protein>
<evidence type="ECO:0000256" key="4">
    <source>
        <dbReference type="ARBA" id="ARBA00022989"/>
    </source>
</evidence>
<gene>
    <name evidence="8" type="ORF">COI69_02070</name>
</gene>
<feature type="transmembrane region" description="Helical" evidence="6">
    <location>
        <begin position="163"/>
        <end position="186"/>
    </location>
</feature>
<evidence type="ECO:0000313" key="9">
    <source>
        <dbReference type="Proteomes" id="UP000225135"/>
    </source>
</evidence>
<comment type="caution">
    <text evidence="8">The sequence shown here is derived from an EMBL/GenBank/DDBJ whole genome shotgun (WGS) entry which is preliminary data.</text>
</comment>
<evidence type="ECO:0000313" key="8">
    <source>
        <dbReference type="EMBL" id="PHG84329.1"/>
    </source>
</evidence>
<reference evidence="8 9" key="1">
    <citation type="submission" date="2017-09" db="EMBL/GenBank/DDBJ databases">
        <title>Large-scale bioinformatics analysis of Bacillus genomes uncovers conserved roles of natural products in bacterial physiology.</title>
        <authorList>
            <consortium name="Agbiome Team Llc"/>
            <person name="Bleich R.M."/>
            <person name="Grubbs K.J."/>
            <person name="Santa Maria K.C."/>
            <person name="Allen S.E."/>
            <person name="Farag S."/>
            <person name="Shank E.A."/>
            <person name="Bowers A."/>
        </authorList>
    </citation>
    <scope>NUCLEOTIDE SEQUENCE [LARGE SCALE GENOMIC DNA]</scope>
    <source>
        <strain evidence="8 9">AFS029792</strain>
    </source>
</reference>
<feature type="domain" description="ABC3 transporter permease C-terminal" evidence="7">
    <location>
        <begin position="71"/>
        <end position="191"/>
    </location>
</feature>
<evidence type="ECO:0000256" key="1">
    <source>
        <dbReference type="ARBA" id="ARBA00004651"/>
    </source>
</evidence>
<keyword evidence="2" id="KW-1003">Cell membrane</keyword>
<keyword evidence="3 6" id="KW-0812">Transmembrane</keyword>
<evidence type="ECO:0000259" key="7">
    <source>
        <dbReference type="Pfam" id="PF02687"/>
    </source>
</evidence>
<dbReference type="GO" id="GO:0005886">
    <property type="term" value="C:plasma membrane"/>
    <property type="evidence" value="ECO:0007669"/>
    <property type="project" value="UniProtKB-SubCell"/>
</dbReference>
<evidence type="ECO:0000256" key="3">
    <source>
        <dbReference type="ARBA" id="ARBA00022692"/>
    </source>
</evidence>
<keyword evidence="5 6" id="KW-0472">Membrane</keyword>
<comment type="subcellular location">
    <subcellularLocation>
        <location evidence="1">Cell membrane</location>
        <topology evidence="1">Multi-pass membrane protein</topology>
    </subcellularLocation>
</comment>
<name>A0A9X7EAQ3_BACCE</name>
<feature type="transmembrane region" description="Helical" evidence="6">
    <location>
        <begin position="67"/>
        <end position="92"/>
    </location>
</feature>
<dbReference type="Proteomes" id="UP000225135">
    <property type="component" value="Unassembled WGS sequence"/>
</dbReference>
<feature type="transmembrane region" description="Helical" evidence="6">
    <location>
        <begin position="112"/>
        <end position="137"/>
    </location>
</feature>
<dbReference type="AlphaFoldDB" id="A0A9X7EAQ3"/>
<keyword evidence="4 6" id="KW-1133">Transmembrane helix</keyword>
<sequence length="199" mass="22760">MPIDRYEKYELMFLRLHQSTIITLQKDADVKKLQEAIQLKGNDVTLYLKNLSEEINENVISNKESEIIGLIVGGLFILFIIAGIVVTTIVSIIIRKREFGIKLVLGESKYGVLFQIILENICIAIAGMVMSMVYFLWRYGSHLQFSNDFNFVSVLNINLDLPILFLVFLFLLLIIIVSNVIVFLFIRKLEPKTLIGGME</sequence>
<evidence type="ECO:0000256" key="2">
    <source>
        <dbReference type="ARBA" id="ARBA00022475"/>
    </source>
</evidence>
<proteinExistence type="predicted"/>
<evidence type="ECO:0000256" key="5">
    <source>
        <dbReference type="ARBA" id="ARBA00023136"/>
    </source>
</evidence>